<protein>
    <submittedName>
        <fullName evidence="2">Conserved hypothetical membrane protein Msm_1770</fullName>
    </submittedName>
</protein>
<keyword evidence="1" id="KW-0472">Membrane</keyword>
<dbReference type="InterPro" id="IPR019206">
    <property type="entry name" value="DUF2085_TM"/>
</dbReference>
<dbReference type="BioCyc" id="MSMI420247:GHWZ-1812-MONOMER"/>
<dbReference type="Proteomes" id="UP000001992">
    <property type="component" value="Chromosome"/>
</dbReference>
<evidence type="ECO:0000313" key="2">
    <source>
        <dbReference type="EMBL" id="ABQ87975.1"/>
    </source>
</evidence>
<evidence type="ECO:0000256" key="1">
    <source>
        <dbReference type="SAM" id="Phobius"/>
    </source>
</evidence>
<evidence type="ECO:0000313" key="3">
    <source>
        <dbReference type="Proteomes" id="UP000001992"/>
    </source>
</evidence>
<dbReference type="STRING" id="420247.Msm_1770"/>
<sequence length="110" mass="12475">MIYDHIMNICKYLCHQKPERSFFYKEKQFPVCSRCTGIVIGAAAGFVLASLTQPNLIFVLGFIPLIIDGTTQYYGLRTSNNTLRFVTGLLCGFSIPFVVFKTESVILNYF</sequence>
<dbReference type="EnsemblBacteria" id="ABQ87975">
    <property type="protein sequence ID" value="ABQ87975"/>
    <property type="gene ID" value="Msm_1770"/>
</dbReference>
<accession>A5UP47</accession>
<dbReference type="PATRIC" id="fig|420247.28.peg.1757"/>
<dbReference type="HOGENOM" id="CLU_154418_0_0_2"/>
<dbReference type="KEGG" id="msi:Msm_1770"/>
<keyword evidence="1" id="KW-1133">Transmembrane helix</keyword>
<keyword evidence="3" id="KW-1185">Reference proteome</keyword>
<dbReference type="eggNOG" id="arCOG03949">
    <property type="taxonomic scope" value="Archaea"/>
</dbReference>
<name>A5UP47_METS3</name>
<feature type="transmembrane region" description="Helical" evidence="1">
    <location>
        <begin position="83"/>
        <end position="100"/>
    </location>
</feature>
<dbReference type="Pfam" id="PF09858">
    <property type="entry name" value="DUF2085"/>
    <property type="match status" value="1"/>
</dbReference>
<dbReference type="EMBL" id="CP000678">
    <property type="protein sequence ID" value="ABQ87975.1"/>
    <property type="molecule type" value="Genomic_DNA"/>
</dbReference>
<gene>
    <name evidence="2" type="ordered locus">Msm_1770</name>
</gene>
<feature type="transmembrane region" description="Helical" evidence="1">
    <location>
        <begin position="57"/>
        <end position="76"/>
    </location>
</feature>
<dbReference type="AlphaFoldDB" id="A5UP47"/>
<proteinExistence type="predicted"/>
<keyword evidence="1" id="KW-0812">Transmembrane</keyword>
<reference evidence="2 3" key="1">
    <citation type="journal article" date="2007" name="Proc. Natl. Acad. Sci. U.S.A.">
        <title>Genomic and metabolic adaptations of Methanobrevibacter smithii to the human gut.</title>
        <authorList>
            <person name="Samuel B.S."/>
            <person name="Hansen E.E."/>
            <person name="Manchester J.K."/>
            <person name="Coutinho P.M."/>
            <person name="Henrissat B."/>
            <person name="Fulton R."/>
            <person name="Latreille P."/>
            <person name="Kim K."/>
            <person name="Wilson R.K."/>
            <person name="Gordon J.I."/>
        </authorList>
    </citation>
    <scope>NUCLEOTIDE SEQUENCE [LARGE SCALE GENOMIC DNA]</scope>
    <source>
        <strain evidence="3">ATCC 35061 / DSM 861 / OCM 144 / PS</strain>
    </source>
</reference>
<feature type="transmembrane region" description="Helical" evidence="1">
    <location>
        <begin position="31"/>
        <end position="51"/>
    </location>
</feature>
<organism evidence="2 3">
    <name type="scientific">Methanobrevibacter smithii (strain ATCC 35061 / DSM 861 / OCM 144 / PS)</name>
    <dbReference type="NCBI Taxonomy" id="420247"/>
    <lineage>
        <taxon>Archaea</taxon>
        <taxon>Methanobacteriati</taxon>
        <taxon>Methanobacteriota</taxon>
        <taxon>Methanomada group</taxon>
        <taxon>Methanobacteria</taxon>
        <taxon>Methanobacteriales</taxon>
        <taxon>Methanobacteriaceae</taxon>
        <taxon>Methanobrevibacter</taxon>
    </lineage>
</organism>